<evidence type="ECO:0000313" key="1">
    <source>
        <dbReference type="EMBL" id="KAH7845479.1"/>
    </source>
</evidence>
<keyword evidence="2" id="KW-1185">Reference proteome</keyword>
<accession>A0ACB7XWA1</accession>
<comment type="caution">
    <text evidence="1">The sequence shown here is derived from an EMBL/GenBank/DDBJ whole genome shotgun (WGS) entry which is preliminary data.</text>
</comment>
<sequence>MMTNLLRRIREDPNIDANVEGHKGDAKEETTSLKKETKEKPKVPIFSLSLLRSTHDRNPYFSSSLTLRSNVLLSPPLPIPHLSPPPLRRHHPPLPLRPNPHPRPPLSQQDQRHGSVSWFDCSIFEFSNLWSVMMEYGEFVIGFILLASGFLLMLLFVPPVVYAFDLFVAMFTKRPPNSLIGILVILVLHSHDSKVWDHPVIWLNIPMKLWILSLVDSVQETILGEPKVENCSGGKFTEAEIKLLTDSVLCGHPNMVKLNGYCFENGQFGVVYDLEPLDTVHKLVLQGDLIF</sequence>
<dbReference type="EMBL" id="CM037155">
    <property type="protein sequence ID" value="KAH7845479.1"/>
    <property type="molecule type" value="Genomic_DNA"/>
</dbReference>
<dbReference type="Proteomes" id="UP000828048">
    <property type="component" value="Chromosome 5"/>
</dbReference>
<protein>
    <submittedName>
        <fullName evidence="1">Uncharacterized protein</fullName>
    </submittedName>
</protein>
<name>A0ACB7XWA1_9ERIC</name>
<proteinExistence type="predicted"/>
<reference evidence="1 2" key="1">
    <citation type="journal article" date="2021" name="Hortic Res">
        <title>High-quality reference genome and annotation aids understanding of berry development for evergreen blueberry (Vaccinium darrowii).</title>
        <authorList>
            <person name="Yu J."/>
            <person name="Hulse-Kemp A.M."/>
            <person name="Babiker E."/>
            <person name="Staton M."/>
        </authorList>
    </citation>
    <scope>NUCLEOTIDE SEQUENCE [LARGE SCALE GENOMIC DNA]</scope>
    <source>
        <strain evidence="2">cv. NJ 8807/NJ 8810</strain>
        <tissue evidence="1">Young leaf</tissue>
    </source>
</reference>
<gene>
    <name evidence="1" type="ORF">Vadar_002740</name>
</gene>
<organism evidence="1 2">
    <name type="scientific">Vaccinium darrowii</name>
    <dbReference type="NCBI Taxonomy" id="229202"/>
    <lineage>
        <taxon>Eukaryota</taxon>
        <taxon>Viridiplantae</taxon>
        <taxon>Streptophyta</taxon>
        <taxon>Embryophyta</taxon>
        <taxon>Tracheophyta</taxon>
        <taxon>Spermatophyta</taxon>
        <taxon>Magnoliopsida</taxon>
        <taxon>eudicotyledons</taxon>
        <taxon>Gunneridae</taxon>
        <taxon>Pentapetalae</taxon>
        <taxon>asterids</taxon>
        <taxon>Ericales</taxon>
        <taxon>Ericaceae</taxon>
        <taxon>Vaccinioideae</taxon>
        <taxon>Vaccinieae</taxon>
        <taxon>Vaccinium</taxon>
    </lineage>
</organism>
<evidence type="ECO:0000313" key="2">
    <source>
        <dbReference type="Proteomes" id="UP000828048"/>
    </source>
</evidence>